<evidence type="ECO:0000313" key="2">
    <source>
        <dbReference type="Proteomes" id="UP000429232"/>
    </source>
</evidence>
<keyword evidence="2" id="KW-1185">Reference proteome</keyword>
<sequence length="146" mass="16155">MRKLLFVLPFAAMFFGSCLPSNSNDTPNQITVPTGIFTGQFRKIHKNMTSGKMDTMKANFRMTMSTDSGYKVTADTTTIHAGSKGAFQVTTGFIYFVDSTYPKTGTPVKTHLAGTYAYVFDGSVFKMANPTSSVDSIFYQYDLKKQ</sequence>
<evidence type="ECO:0000313" key="1">
    <source>
        <dbReference type="EMBL" id="QQL48433.1"/>
    </source>
</evidence>
<name>A0A6I4I389_9SPHI</name>
<gene>
    <name evidence="1" type="ORF">GO620_009530</name>
</gene>
<dbReference type="RefSeq" id="WP_157526086.1">
    <property type="nucleotide sequence ID" value="NZ_CP066775.1"/>
</dbReference>
<proteinExistence type="predicted"/>
<dbReference type="PROSITE" id="PS51257">
    <property type="entry name" value="PROKAR_LIPOPROTEIN"/>
    <property type="match status" value="1"/>
</dbReference>
<protein>
    <recommendedName>
        <fullName evidence="3">Lipoprotein</fullName>
    </recommendedName>
</protein>
<dbReference type="KEGG" id="mgik:GO620_009530"/>
<organism evidence="1 2">
    <name type="scientific">Mucilaginibacter ginkgonis</name>
    <dbReference type="NCBI Taxonomy" id="2682091"/>
    <lineage>
        <taxon>Bacteria</taxon>
        <taxon>Pseudomonadati</taxon>
        <taxon>Bacteroidota</taxon>
        <taxon>Sphingobacteriia</taxon>
        <taxon>Sphingobacteriales</taxon>
        <taxon>Sphingobacteriaceae</taxon>
        <taxon>Mucilaginibacter</taxon>
    </lineage>
</organism>
<dbReference type="EMBL" id="CP066775">
    <property type="protein sequence ID" value="QQL48433.1"/>
    <property type="molecule type" value="Genomic_DNA"/>
</dbReference>
<accession>A0A6I4I389</accession>
<reference evidence="1 2" key="1">
    <citation type="submission" date="2020-12" db="EMBL/GenBank/DDBJ databases">
        <title>HMF7856_wgs.fasta genome submission.</title>
        <authorList>
            <person name="Kang H."/>
            <person name="Kim H."/>
            <person name="Joh K."/>
        </authorList>
    </citation>
    <scope>NUCLEOTIDE SEQUENCE [LARGE SCALE GENOMIC DNA]</scope>
    <source>
        <strain evidence="1 2">HMF7856</strain>
    </source>
</reference>
<evidence type="ECO:0008006" key="3">
    <source>
        <dbReference type="Google" id="ProtNLM"/>
    </source>
</evidence>
<dbReference type="AlphaFoldDB" id="A0A6I4I389"/>
<dbReference type="Proteomes" id="UP000429232">
    <property type="component" value="Chromosome"/>
</dbReference>